<dbReference type="PIRSF" id="PIRSF002741">
    <property type="entry name" value="MppA"/>
    <property type="match status" value="1"/>
</dbReference>
<dbReference type="Gene3D" id="3.90.76.10">
    <property type="entry name" value="Dipeptide-binding Protein, Domain 1"/>
    <property type="match status" value="1"/>
</dbReference>
<evidence type="ECO:0000256" key="1">
    <source>
        <dbReference type="ARBA" id="ARBA00004196"/>
    </source>
</evidence>
<evidence type="ECO:0000313" key="6">
    <source>
        <dbReference type="EMBL" id="PAB58587.1"/>
    </source>
</evidence>
<comment type="similarity">
    <text evidence="2">Belongs to the bacterial solute-binding protein 5 family.</text>
</comment>
<comment type="subcellular location">
    <subcellularLocation>
        <location evidence="1">Cell envelope</location>
    </subcellularLocation>
</comment>
<evidence type="ECO:0000256" key="4">
    <source>
        <dbReference type="ARBA" id="ARBA00022729"/>
    </source>
</evidence>
<accession>A0A267MGJ6</accession>
<dbReference type="Gene3D" id="3.40.190.10">
    <property type="entry name" value="Periplasmic binding protein-like II"/>
    <property type="match status" value="1"/>
</dbReference>
<dbReference type="CDD" id="cd08504">
    <property type="entry name" value="PBP2_OppA"/>
    <property type="match status" value="1"/>
</dbReference>
<reference evidence="6 7" key="1">
    <citation type="submission" date="2017-06" db="EMBL/GenBank/DDBJ databases">
        <title>Draft genome sequence of anaerobic fermentative bacterium Anaeromicrobium sediminis DY2726D isolated from West Pacific Ocean sediments.</title>
        <authorList>
            <person name="Zeng X."/>
        </authorList>
    </citation>
    <scope>NUCLEOTIDE SEQUENCE [LARGE SCALE GENOMIC DNA]</scope>
    <source>
        <strain evidence="6 7">DY2726D</strain>
    </source>
</reference>
<sequence>MLIFMLVITSFAACGSKPATEEVKEEAKVEKVFKWNLGSEPKTLDPQQNSAHDGGMVITNTFEGLMREVDGKIVPAVAESYEISEDGKTYTFKLRDTKWSDGQPITAYDFEYGWKRALDPNLIPQPAEYAFQLFYIEGAQDAYEGKASLDDVAINVIDEKTLEVTLVAPTEYFLELTAFYTFMPARKDMVDKDPEKWAINPETAVSNGPFILTEYHLGDKIVLEKNQNYWQADKVNIDKSEVLMIVDQSTSLAAYESGDIDFVESEIPLQEIPRLQKEESAFRIYPYVGTYYYIFNVEKEPTNDVRVRKALTLAIDRKQIVENVMLGGEIPATGFVPPNLVDHEGKDFREVAGDYGIDPTKAQVEEAKKLLAEAGYPNGEGFPELEVIYNTNDKHKAVAEAVQEMWRKNLGINVTLRNQEWAVFQDTRHNGNFSIARAGWIGDYADPMTMLDLWLSYSGNNDAQWRNKEYDKLIEGAKSTTGEERFKMLYDAEKMMMDEMIVMPINYYTQPALERENLVNLQRTKLGHYFFGFMDMK</sequence>
<evidence type="ECO:0000256" key="3">
    <source>
        <dbReference type="ARBA" id="ARBA00022448"/>
    </source>
</evidence>
<protein>
    <submittedName>
        <fullName evidence="6">Peptide ABC transporter substrate-binding protein</fullName>
    </submittedName>
</protein>
<dbReference type="FunFam" id="3.10.105.10:FF:000001">
    <property type="entry name" value="Oligopeptide ABC transporter, oligopeptide-binding protein"/>
    <property type="match status" value="1"/>
</dbReference>
<dbReference type="PANTHER" id="PTHR30290:SF10">
    <property type="entry name" value="PERIPLASMIC OLIGOPEPTIDE-BINDING PROTEIN-RELATED"/>
    <property type="match status" value="1"/>
</dbReference>
<organism evidence="6 7">
    <name type="scientific">Anaeromicrobium sediminis</name>
    <dbReference type="NCBI Taxonomy" id="1478221"/>
    <lineage>
        <taxon>Bacteria</taxon>
        <taxon>Bacillati</taxon>
        <taxon>Bacillota</taxon>
        <taxon>Clostridia</taxon>
        <taxon>Peptostreptococcales</taxon>
        <taxon>Thermotaleaceae</taxon>
        <taxon>Anaeromicrobium</taxon>
    </lineage>
</organism>
<dbReference type="EMBL" id="NIBG01000014">
    <property type="protein sequence ID" value="PAB58587.1"/>
    <property type="molecule type" value="Genomic_DNA"/>
</dbReference>
<comment type="caution">
    <text evidence="6">The sequence shown here is derived from an EMBL/GenBank/DDBJ whole genome shotgun (WGS) entry which is preliminary data.</text>
</comment>
<dbReference type="InterPro" id="IPR039424">
    <property type="entry name" value="SBP_5"/>
</dbReference>
<dbReference type="GO" id="GO:0030288">
    <property type="term" value="C:outer membrane-bounded periplasmic space"/>
    <property type="evidence" value="ECO:0007669"/>
    <property type="project" value="UniProtKB-ARBA"/>
</dbReference>
<gene>
    <name evidence="6" type="ORF">CCE28_14695</name>
</gene>
<dbReference type="GO" id="GO:0043190">
    <property type="term" value="C:ATP-binding cassette (ABC) transporter complex"/>
    <property type="evidence" value="ECO:0007669"/>
    <property type="project" value="InterPro"/>
</dbReference>
<dbReference type="InterPro" id="IPR000914">
    <property type="entry name" value="SBP_5_dom"/>
</dbReference>
<evidence type="ECO:0000313" key="7">
    <source>
        <dbReference type="Proteomes" id="UP000216024"/>
    </source>
</evidence>
<dbReference type="Gene3D" id="3.10.105.10">
    <property type="entry name" value="Dipeptide-binding Protein, Domain 3"/>
    <property type="match status" value="1"/>
</dbReference>
<dbReference type="GO" id="GO:1904680">
    <property type="term" value="F:peptide transmembrane transporter activity"/>
    <property type="evidence" value="ECO:0007669"/>
    <property type="project" value="TreeGrafter"/>
</dbReference>
<keyword evidence="3" id="KW-0813">Transport</keyword>
<dbReference type="GO" id="GO:0015833">
    <property type="term" value="P:peptide transport"/>
    <property type="evidence" value="ECO:0007669"/>
    <property type="project" value="TreeGrafter"/>
</dbReference>
<dbReference type="PANTHER" id="PTHR30290">
    <property type="entry name" value="PERIPLASMIC BINDING COMPONENT OF ABC TRANSPORTER"/>
    <property type="match status" value="1"/>
</dbReference>
<dbReference type="AlphaFoldDB" id="A0A267MGJ6"/>
<keyword evidence="4" id="KW-0732">Signal</keyword>
<evidence type="ECO:0000256" key="2">
    <source>
        <dbReference type="ARBA" id="ARBA00005695"/>
    </source>
</evidence>
<evidence type="ECO:0000259" key="5">
    <source>
        <dbReference type="Pfam" id="PF00496"/>
    </source>
</evidence>
<keyword evidence="7" id="KW-1185">Reference proteome</keyword>
<name>A0A267MGJ6_9FIRM</name>
<feature type="domain" description="Solute-binding protein family 5" evidence="5">
    <location>
        <begin position="72"/>
        <end position="461"/>
    </location>
</feature>
<dbReference type="FunFam" id="3.90.76.10:FF:000001">
    <property type="entry name" value="Oligopeptide ABC transporter substrate-binding protein"/>
    <property type="match status" value="1"/>
</dbReference>
<dbReference type="Pfam" id="PF00496">
    <property type="entry name" value="SBP_bac_5"/>
    <property type="match status" value="1"/>
</dbReference>
<dbReference type="InterPro" id="IPR030678">
    <property type="entry name" value="Peptide/Ni-bd"/>
</dbReference>
<dbReference type="Proteomes" id="UP000216024">
    <property type="component" value="Unassembled WGS sequence"/>
</dbReference>
<dbReference type="OrthoDB" id="9801912at2"/>
<proteinExistence type="inferred from homology"/>
<dbReference type="SUPFAM" id="SSF53850">
    <property type="entry name" value="Periplasmic binding protein-like II"/>
    <property type="match status" value="1"/>
</dbReference>